<dbReference type="SUPFAM" id="SSF103084">
    <property type="entry name" value="Holliday junction resolvase RusA"/>
    <property type="match status" value="1"/>
</dbReference>
<name>A0A8S5T7A7_9CAUD</name>
<dbReference type="Gene3D" id="3.30.1330.70">
    <property type="entry name" value="Holliday junction resolvase RusA"/>
    <property type="match status" value="1"/>
</dbReference>
<dbReference type="Pfam" id="PF05866">
    <property type="entry name" value="RusA"/>
    <property type="match status" value="1"/>
</dbReference>
<accession>A0A8S5T7A7</accession>
<proteinExistence type="predicted"/>
<reference evidence="1" key="1">
    <citation type="journal article" date="2021" name="Proc. Natl. Acad. Sci. U.S.A.">
        <title>A Catalog of Tens of Thousands of Viruses from Human Metagenomes Reveals Hidden Associations with Chronic Diseases.</title>
        <authorList>
            <person name="Tisza M.J."/>
            <person name="Buck C.B."/>
        </authorList>
    </citation>
    <scope>NUCLEOTIDE SEQUENCE</scope>
    <source>
        <strain evidence="1">Ct3fB6</strain>
    </source>
</reference>
<evidence type="ECO:0000313" key="1">
    <source>
        <dbReference type="EMBL" id="DAF59228.1"/>
    </source>
</evidence>
<dbReference type="GO" id="GO:0006281">
    <property type="term" value="P:DNA repair"/>
    <property type="evidence" value="ECO:0007669"/>
    <property type="project" value="InterPro"/>
</dbReference>
<organism evidence="1">
    <name type="scientific">Siphoviridae sp. ct3fB6</name>
    <dbReference type="NCBI Taxonomy" id="2827770"/>
    <lineage>
        <taxon>Viruses</taxon>
        <taxon>Duplodnaviria</taxon>
        <taxon>Heunggongvirae</taxon>
        <taxon>Uroviricota</taxon>
        <taxon>Caudoviricetes</taxon>
    </lineage>
</organism>
<dbReference type="InterPro" id="IPR008822">
    <property type="entry name" value="Endonuclease_RusA-like"/>
</dbReference>
<protein>
    <submittedName>
        <fullName evidence="1">Endodeoxyribonuclease RusA</fullName>
    </submittedName>
</protein>
<dbReference type="EMBL" id="BK032766">
    <property type="protein sequence ID" value="DAF59228.1"/>
    <property type="molecule type" value="Genomic_DNA"/>
</dbReference>
<dbReference type="GO" id="GO:0000287">
    <property type="term" value="F:magnesium ion binding"/>
    <property type="evidence" value="ECO:0007669"/>
    <property type="project" value="InterPro"/>
</dbReference>
<dbReference type="GO" id="GO:0006310">
    <property type="term" value="P:DNA recombination"/>
    <property type="evidence" value="ECO:0007669"/>
    <property type="project" value="InterPro"/>
</dbReference>
<sequence>MMQIIIGKCPSKSNCYKIIQQRGKDGKYHGSLAKKDALVMYEKSFYLQCSQYRNKQIKGLFELYLSVHYDTQRPDLDNCLKIVLDCLQSCRAIRNDRNCVKIVAEKYIDKTNPRIEFEIKEV</sequence>
<dbReference type="InterPro" id="IPR036614">
    <property type="entry name" value="RusA-like_sf"/>
</dbReference>